<keyword evidence="3" id="KW-1185">Reference proteome</keyword>
<reference evidence="2 3" key="1">
    <citation type="submission" date="2016-11" db="EMBL/GenBank/DDBJ databases">
        <title>Whole genomes of Flavobacteriaceae.</title>
        <authorList>
            <person name="Stine C."/>
            <person name="Li C."/>
            <person name="Tadesse D."/>
        </authorList>
    </citation>
    <scope>NUCLEOTIDE SEQUENCE [LARGE SCALE GENOMIC DNA]</scope>
    <source>
        <strain evidence="2 3">DSM 24704</strain>
    </source>
</reference>
<dbReference type="EMBL" id="MUGS01000042">
    <property type="protein sequence ID" value="OXG02749.1"/>
    <property type="molecule type" value="Genomic_DNA"/>
</dbReference>
<evidence type="ECO:0000256" key="1">
    <source>
        <dbReference type="SAM" id="SignalP"/>
    </source>
</evidence>
<sequence>MKKNLFFIWLMLLGLLFSTNIEAQMTIGGKKAPEPYSVLELANKGGLRLPQLTTTQRNALGATALDAKSHGLFIYNTTTTCIEYWDSVRWVSLCDGTSQTVLTPAPCTTVNADGSGCTSNFIATDVDCPNGPYTIVIVSGADYASLADVDTSNGSFSIAFNENVTVNDHTVLVRVTTACAGMYKEFLFNQKGVDCSSMTYTPPVISQSPAQLGLCQSGAVYLSVPSNTPNLDKLIWTRSGVEVARGVSYITATMRGKYNVSMGATGCNVDASNERIVADIPTPIASNMTVFASNNGVLCGTNSVTLSTSGTTSGTITWFHDGKEDGRTGTSIVLTGDSSAGEWFAVAKDANCYSLPTNSITVTKSAATGQVTINPADVLVNGLPLSSFNTFCLGGSLDLSVANKQPGISYKWYNGNDVIVGNPFIIPGSQTTISLRMIATDDSGVNCPAEANILNKTITADTAPAQPNITGNNTLCDGTTDLTIVPAVAGTYTYTWYKDNIKMPDTTPTITVNSPGVVYNGTVTNTTGCVSSMAVKVIAANVSSLPKLTWITQVATATYGAKVSLQTAIEFGPAIAYTWTADNGATIIGTGSSVTIQLPATGTTGTILNVTVIAENNCGKSEMLSLPITMNNACPTPVVSAQSALSQSVSAGSAVTYKVGATSAVNPLYQWYSNTNASTIGGGLIAGATSATYTPTPTVIGTSYLYCNVTNGCGGAAVASPLFTLTVNQNPVILPVGTGTFGGNSCFDVAESNDNDSCGSLASRLPSQANFNLTITNTQTYTFTPVGTVSKVRFSYIESLGGVVIKSITSSTTESAINISTPVTATVVYNSTLSSGVGGQGSAYGKTNGNALTVDLYVIYNNKADGSGIDVQSKVSVSIKDCSCCGAMISPTVFKSFMCYNLGADQSVSAFIPSVKLIGDYYQWGKKDPYPVAAWTAPATQTSSFWGDQTTPHVKGPQDPCPAGYRVPTKGEWDGVQNNNIITQKGSTTDVGGGVAVGGLLVGSSLFFPYAGMADSPTGRSLYYTVNFLSSSLTKEDGQLYIYQTRGSAYRVMNFSATYFATPIRCISEN</sequence>
<dbReference type="Proteomes" id="UP000214684">
    <property type="component" value="Unassembled WGS sequence"/>
</dbReference>
<dbReference type="Gene3D" id="2.60.40.2700">
    <property type="match status" value="1"/>
</dbReference>
<accession>A0A227NYM5</accession>
<proteinExistence type="predicted"/>
<evidence type="ECO:0000313" key="3">
    <source>
        <dbReference type="Proteomes" id="UP000214684"/>
    </source>
</evidence>
<dbReference type="AlphaFoldDB" id="A0A227NYM5"/>
<feature type="signal peptide" evidence="1">
    <location>
        <begin position="1"/>
        <end position="23"/>
    </location>
</feature>
<evidence type="ECO:0008006" key="4">
    <source>
        <dbReference type="Google" id="ProtNLM"/>
    </source>
</evidence>
<protein>
    <recommendedName>
        <fullName evidence="4">Ig-like domain-containing protein</fullName>
    </recommendedName>
</protein>
<evidence type="ECO:0000313" key="2">
    <source>
        <dbReference type="EMBL" id="OXG02749.1"/>
    </source>
</evidence>
<organism evidence="2 3">
    <name type="scientific">Flavobacterium araucananum</name>
    <dbReference type="NCBI Taxonomy" id="946678"/>
    <lineage>
        <taxon>Bacteria</taxon>
        <taxon>Pseudomonadati</taxon>
        <taxon>Bacteroidota</taxon>
        <taxon>Flavobacteriia</taxon>
        <taxon>Flavobacteriales</taxon>
        <taxon>Flavobacteriaceae</taxon>
        <taxon>Flavobacterium</taxon>
    </lineage>
</organism>
<feature type="chain" id="PRO_5030039175" description="Ig-like domain-containing protein" evidence="1">
    <location>
        <begin position="24"/>
        <end position="1070"/>
    </location>
</feature>
<keyword evidence="1" id="KW-0732">Signal</keyword>
<comment type="caution">
    <text evidence="2">The sequence shown here is derived from an EMBL/GenBank/DDBJ whole genome shotgun (WGS) entry which is preliminary data.</text>
</comment>
<dbReference type="RefSeq" id="WP_089480935.1">
    <property type="nucleotide sequence ID" value="NZ_MUGS01000042.1"/>
</dbReference>
<name>A0A227NYM5_9FLAO</name>
<gene>
    <name evidence="2" type="ORF">B0A64_18230</name>
</gene>
<dbReference type="OrthoDB" id="1453974at2"/>